<keyword evidence="1" id="KW-0732">Signal</keyword>
<evidence type="ECO:0000256" key="1">
    <source>
        <dbReference type="SAM" id="SignalP"/>
    </source>
</evidence>
<dbReference type="PANTHER" id="PTHR39110">
    <property type="entry name" value="TRANSMEMBRANE PROTEIN"/>
    <property type="match status" value="1"/>
</dbReference>
<dbReference type="EMBL" id="SZYD01000013">
    <property type="protein sequence ID" value="KAD4386068.1"/>
    <property type="molecule type" value="Genomic_DNA"/>
</dbReference>
<evidence type="ECO:0000313" key="4">
    <source>
        <dbReference type="Proteomes" id="UP000326396"/>
    </source>
</evidence>
<name>A0A5N6N9S0_9ASTR</name>
<dbReference type="EMBL" id="SZYD01000013">
    <property type="protein sequence ID" value="KAD4386061.1"/>
    <property type="molecule type" value="Genomic_DNA"/>
</dbReference>
<gene>
    <name evidence="2" type="ORF">E3N88_26230</name>
    <name evidence="3" type="ORF">E3N88_26237</name>
</gene>
<dbReference type="AlphaFoldDB" id="A0A5N6N9S0"/>
<keyword evidence="4" id="KW-1185">Reference proteome</keyword>
<dbReference type="InterPro" id="IPR053329">
    <property type="entry name" value="Merozoite_Surface_Assoc"/>
</dbReference>
<feature type="chain" id="PRO_5036148352" evidence="1">
    <location>
        <begin position="23"/>
        <end position="166"/>
    </location>
</feature>
<organism evidence="3 4">
    <name type="scientific">Mikania micrantha</name>
    <name type="common">bitter vine</name>
    <dbReference type="NCBI Taxonomy" id="192012"/>
    <lineage>
        <taxon>Eukaryota</taxon>
        <taxon>Viridiplantae</taxon>
        <taxon>Streptophyta</taxon>
        <taxon>Embryophyta</taxon>
        <taxon>Tracheophyta</taxon>
        <taxon>Spermatophyta</taxon>
        <taxon>Magnoliopsida</taxon>
        <taxon>eudicotyledons</taxon>
        <taxon>Gunneridae</taxon>
        <taxon>Pentapetalae</taxon>
        <taxon>asterids</taxon>
        <taxon>campanulids</taxon>
        <taxon>Asterales</taxon>
        <taxon>Asteraceae</taxon>
        <taxon>Asteroideae</taxon>
        <taxon>Heliantheae alliance</taxon>
        <taxon>Eupatorieae</taxon>
        <taxon>Mikania</taxon>
    </lineage>
</organism>
<accession>A0A5N6N9S0</accession>
<evidence type="ECO:0000313" key="2">
    <source>
        <dbReference type="EMBL" id="KAD4386061.1"/>
    </source>
</evidence>
<comment type="caution">
    <text evidence="3">The sequence shown here is derived from an EMBL/GenBank/DDBJ whole genome shotgun (WGS) entry which is preliminary data.</text>
</comment>
<dbReference type="Proteomes" id="UP000326396">
    <property type="component" value="Linkage Group LG3"/>
</dbReference>
<sequence length="166" mass="15143">MASSSKLFFLLVVGVLVCTSTARKLAGSEPSFRDEKTFYGGGLGGGSGGGFGGGAGLGGGSGGGLGGGYGLGGGGGGGGGFGGGGGGGLGGGSGFGGGSGGGFGGGSGIGGGAGGGGGCSKDEKLGTVLGDDWAFKILGYISIYGKFVKPENAMEMDLKDARCTPS</sequence>
<dbReference type="PANTHER" id="PTHR39110:SF5">
    <property type="entry name" value="GLYCINE-RICH PROTEIN 5"/>
    <property type="match status" value="1"/>
</dbReference>
<protein>
    <submittedName>
        <fullName evidence="3">Uncharacterized protein</fullName>
    </submittedName>
</protein>
<evidence type="ECO:0000313" key="3">
    <source>
        <dbReference type="EMBL" id="KAD4386068.1"/>
    </source>
</evidence>
<proteinExistence type="predicted"/>
<reference evidence="3 4" key="1">
    <citation type="submission" date="2019-05" db="EMBL/GenBank/DDBJ databases">
        <title>Mikania micrantha, genome provides insights into the molecular mechanism of rapid growth.</title>
        <authorList>
            <person name="Liu B."/>
        </authorList>
    </citation>
    <scope>NUCLEOTIDE SEQUENCE [LARGE SCALE GENOMIC DNA]</scope>
    <source>
        <strain evidence="3">NLD-2019</strain>
        <tissue evidence="3">Leaf</tissue>
    </source>
</reference>
<feature type="signal peptide" evidence="1">
    <location>
        <begin position="1"/>
        <end position="22"/>
    </location>
</feature>